<gene>
    <name evidence="3" type="ORF">SHERM_19528</name>
</gene>
<feature type="non-terminal residue" evidence="3">
    <location>
        <position position="278"/>
    </location>
</feature>
<evidence type="ECO:0000259" key="2">
    <source>
        <dbReference type="Pfam" id="PF17921"/>
    </source>
</evidence>
<keyword evidence="4" id="KW-1185">Reference proteome</keyword>
<dbReference type="Gene3D" id="1.10.340.70">
    <property type="match status" value="1"/>
</dbReference>
<protein>
    <recommendedName>
        <fullName evidence="2">Integrase zinc-binding domain-containing protein</fullName>
    </recommendedName>
</protein>
<organism evidence="3 4">
    <name type="scientific">Striga hermonthica</name>
    <name type="common">Purple witchweed</name>
    <name type="synonym">Buchnera hermonthica</name>
    <dbReference type="NCBI Taxonomy" id="68872"/>
    <lineage>
        <taxon>Eukaryota</taxon>
        <taxon>Viridiplantae</taxon>
        <taxon>Streptophyta</taxon>
        <taxon>Embryophyta</taxon>
        <taxon>Tracheophyta</taxon>
        <taxon>Spermatophyta</taxon>
        <taxon>Magnoliopsida</taxon>
        <taxon>eudicotyledons</taxon>
        <taxon>Gunneridae</taxon>
        <taxon>Pentapetalae</taxon>
        <taxon>asterids</taxon>
        <taxon>lamiids</taxon>
        <taxon>Lamiales</taxon>
        <taxon>Orobanchaceae</taxon>
        <taxon>Buchnereae</taxon>
        <taxon>Striga</taxon>
    </lineage>
</organism>
<feature type="domain" description="Integrase zinc-binding" evidence="2">
    <location>
        <begin position="62"/>
        <end position="104"/>
    </location>
</feature>
<comment type="caution">
    <text evidence="3">The sequence shown here is derived from an EMBL/GenBank/DDBJ whole genome shotgun (WGS) entry which is preliminary data.</text>
</comment>
<sequence length="278" mass="31824">WHSGSTSCGTHSPRENNRQTAERSFPLSNEGVGINRTYRWFRSYDQRCFSLRGETLRSEVWELRREILKEAHSAPYSVHPGSTKMYQVLRETFWWRCMKRQVENPTHGICIRHQSVTSHQFTDPLVEPLEKLTGLLGIGVHCVARKKAHAGEGADILICRGAALLQVVKLMLHSVPKALGKELATHHHLHLFPRKCMELCLWPPSPVFNPPVGSILLHLVSCKGYPLTVREGKYSEDLIQFFDPFQHRCGVLSPRKSWCIHSLKLDDKLSKIHGRRGL</sequence>
<dbReference type="Proteomes" id="UP001153555">
    <property type="component" value="Unassembled WGS sequence"/>
</dbReference>
<name>A0A9N7RBW3_STRHE</name>
<feature type="region of interest" description="Disordered" evidence="1">
    <location>
        <begin position="1"/>
        <end position="26"/>
    </location>
</feature>
<reference evidence="3" key="1">
    <citation type="submission" date="2019-12" db="EMBL/GenBank/DDBJ databases">
        <authorList>
            <person name="Scholes J."/>
        </authorList>
    </citation>
    <scope>NUCLEOTIDE SEQUENCE</scope>
</reference>
<proteinExistence type="predicted"/>
<evidence type="ECO:0000313" key="4">
    <source>
        <dbReference type="Proteomes" id="UP001153555"/>
    </source>
</evidence>
<dbReference type="EMBL" id="CACSLK010020742">
    <property type="protein sequence ID" value="CAA0821526.1"/>
    <property type="molecule type" value="Genomic_DNA"/>
</dbReference>
<feature type="non-terminal residue" evidence="3">
    <location>
        <position position="1"/>
    </location>
</feature>
<dbReference type="AlphaFoldDB" id="A0A9N7RBW3"/>
<evidence type="ECO:0000256" key="1">
    <source>
        <dbReference type="SAM" id="MobiDB-lite"/>
    </source>
</evidence>
<feature type="compositionally biased region" description="Polar residues" evidence="1">
    <location>
        <begin position="1"/>
        <end position="10"/>
    </location>
</feature>
<dbReference type="OrthoDB" id="413122at2759"/>
<evidence type="ECO:0000313" key="3">
    <source>
        <dbReference type="EMBL" id="CAA0821526.1"/>
    </source>
</evidence>
<dbReference type="Pfam" id="PF17921">
    <property type="entry name" value="Integrase_H2C2"/>
    <property type="match status" value="1"/>
</dbReference>
<dbReference type="InterPro" id="IPR041588">
    <property type="entry name" value="Integrase_H2C2"/>
</dbReference>
<feature type="compositionally biased region" description="Basic and acidic residues" evidence="1">
    <location>
        <begin position="12"/>
        <end position="21"/>
    </location>
</feature>
<accession>A0A9N7RBW3</accession>